<dbReference type="eggNOG" id="COG3605">
    <property type="taxonomic scope" value="Bacteria"/>
</dbReference>
<dbReference type="Proteomes" id="UP000547643">
    <property type="component" value="Unassembled WGS sequence"/>
</dbReference>
<evidence type="ECO:0000313" key="26">
    <source>
        <dbReference type="Proteomes" id="UP000548082"/>
    </source>
</evidence>
<evidence type="ECO:0000313" key="19">
    <source>
        <dbReference type="Proteomes" id="UP000532866"/>
    </source>
</evidence>
<organism evidence="2 17">
    <name type="scientific">Listeria booriae</name>
    <dbReference type="NCBI Taxonomy" id="1552123"/>
    <lineage>
        <taxon>Bacteria</taxon>
        <taxon>Bacillati</taxon>
        <taxon>Bacillota</taxon>
        <taxon>Bacilli</taxon>
        <taxon>Bacillales</taxon>
        <taxon>Listeriaceae</taxon>
        <taxon>Listeria</taxon>
    </lineage>
</organism>
<gene>
    <name evidence="2" type="ORF">EP57_05965</name>
    <name evidence="3" type="ORF">HB759_13775</name>
    <name evidence="5" type="ORF">HB907_15350</name>
    <name evidence="16" type="ORF">HBP98_06945</name>
    <name evidence="6" type="ORF">HCA46_11410</name>
    <name evidence="7" type="ORF">HCA52_12905</name>
    <name evidence="8" type="ORF">HCA55_08525</name>
    <name evidence="12" type="ORF">HCB25_16135</name>
    <name evidence="9" type="ORF">HCB26_14975</name>
    <name evidence="10" type="ORF">HCB27_17365</name>
    <name evidence="11" type="ORF">HCB35_07125</name>
    <name evidence="13" type="ORF">HCB69_15140</name>
    <name evidence="14" type="ORF">HCC36_16730</name>
    <name evidence="4" type="ORF">HCI99_05660</name>
    <name evidence="15" type="ORF">HCJ81_06870</name>
</gene>
<dbReference type="EMBL" id="JAASTX010000005">
    <property type="protein sequence ID" value="MBC1491308.1"/>
    <property type="molecule type" value="Genomic_DNA"/>
</dbReference>
<dbReference type="Proteomes" id="UP000532866">
    <property type="component" value="Unassembled WGS sequence"/>
</dbReference>
<dbReference type="Proteomes" id="UP000029844">
    <property type="component" value="Unassembled WGS sequence"/>
</dbReference>
<dbReference type="Proteomes" id="UP000586951">
    <property type="component" value="Unassembled WGS sequence"/>
</dbReference>
<comment type="caution">
    <text evidence="2">The sequence shown here is derived from an EMBL/GenBank/DDBJ whole genome shotgun (WGS) entry which is preliminary data.</text>
</comment>
<dbReference type="EMBL" id="JAARZA010000003">
    <property type="protein sequence ID" value="MBC2240242.1"/>
    <property type="molecule type" value="Genomic_DNA"/>
</dbReference>
<dbReference type="Proteomes" id="UP000533953">
    <property type="component" value="Unassembled WGS sequence"/>
</dbReference>
<evidence type="ECO:0000313" key="23">
    <source>
        <dbReference type="Proteomes" id="UP000543005"/>
    </source>
</evidence>
<dbReference type="EMBL" id="JAASWV010000007">
    <property type="protein sequence ID" value="MBC2310605.1"/>
    <property type="molecule type" value="Genomic_DNA"/>
</dbReference>
<dbReference type="Proteomes" id="UP000541735">
    <property type="component" value="Unassembled WGS sequence"/>
</dbReference>
<dbReference type="Proteomes" id="UP000519573">
    <property type="component" value="Unassembled WGS sequence"/>
</dbReference>
<reference evidence="18 19" key="2">
    <citation type="submission" date="2020-03" db="EMBL/GenBank/DDBJ databases">
        <title>Soil Listeria distribution.</title>
        <authorList>
            <person name="Liao J."/>
            <person name="Wiedmann M."/>
        </authorList>
    </citation>
    <scope>NUCLEOTIDE SEQUENCE [LARGE SCALE GENOMIC DNA]</scope>
    <source>
        <strain evidence="15 29">FSL L7-0039</strain>
        <strain evidence="14 23">FSL L7-0051</strain>
        <strain evidence="13 30">FSL L7-0054</strain>
        <strain evidence="11 28">FSL L7-0149</strain>
        <strain evidence="12 27">FSL L7-0153</strain>
        <strain evidence="9 18">FSL L7-0245</strain>
        <strain evidence="10 22">FSL L7-0259</strain>
        <strain evidence="7 21">FSL L7-0978</strain>
        <strain evidence="8 26">FSL L7-0990</strain>
        <strain evidence="6 25">FSL L7-1017</strain>
        <strain evidence="5 31">FSL L7-1427</strain>
        <strain evidence="4 20">FSL L7-1547</strain>
        <strain evidence="3 19">FSL L7-1833</strain>
        <strain evidence="16 24">FSL L7-1850</strain>
    </source>
</reference>
<evidence type="ECO:0000313" key="20">
    <source>
        <dbReference type="Proteomes" id="UP000533953"/>
    </source>
</evidence>
<evidence type="ECO:0000313" key="15">
    <source>
        <dbReference type="EMBL" id="MBC2310605.1"/>
    </source>
</evidence>
<dbReference type="EMBL" id="JAARZS010000055">
    <property type="protein sequence ID" value="MBC2285707.1"/>
    <property type="molecule type" value="Genomic_DNA"/>
</dbReference>
<evidence type="ECO:0000313" key="12">
    <source>
        <dbReference type="EMBL" id="MBC2245594.1"/>
    </source>
</evidence>
<evidence type="ECO:0000313" key="29">
    <source>
        <dbReference type="Proteomes" id="UP000565628"/>
    </source>
</evidence>
<dbReference type="EMBL" id="JAARZT010000048">
    <property type="protein sequence ID" value="MBC2294856.1"/>
    <property type="molecule type" value="Genomic_DNA"/>
</dbReference>
<name>A0A099WFX5_9LIST</name>
<proteinExistence type="predicted"/>
<dbReference type="Pfam" id="PF13185">
    <property type="entry name" value="GAF_2"/>
    <property type="match status" value="1"/>
</dbReference>
<evidence type="ECO:0000313" key="7">
    <source>
        <dbReference type="EMBL" id="MBC1794326.1"/>
    </source>
</evidence>
<evidence type="ECO:0000313" key="13">
    <source>
        <dbReference type="EMBL" id="MBC2285707.1"/>
    </source>
</evidence>
<feature type="domain" description="GAF" evidence="1">
    <location>
        <begin position="2"/>
        <end position="120"/>
    </location>
</feature>
<keyword evidence="17" id="KW-1185">Reference proteome</keyword>
<evidence type="ECO:0000313" key="27">
    <source>
        <dbReference type="Proteomes" id="UP000550367"/>
    </source>
</evidence>
<evidence type="ECO:0000259" key="1">
    <source>
        <dbReference type="Pfam" id="PF13185"/>
    </source>
</evidence>
<evidence type="ECO:0000313" key="28">
    <source>
        <dbReference type="Proteomes" id="UP000553016"/>
    </source>
</evidence>
<evidence type="ECO:0000313" key="30">
    <source>
        <dbReference type="Proteomes" id="UP000585696"/>
    </source>
</evidence>
<dbReference type="EMBL" id="JNFA01000011">
    <property type="protein sequence ID" value="KGL43000.1"/>
    <property type="molecule type" value="Genomic_DNA"/>
</dbReference>
<reference evidence="2 17" key="1">
    <citation type="submission" date="2014-05" db="EMBL/GenBank/DDBJ databases">
        <title>Novel Listeriaceae from food processing environments.</title>
        <authorList>
            <person name="den Bakker H.C."/>
        </authorList>
    </citation>
    <scope>NUCLEOTIDE SEQUENCE [LARGE SCALE GENOMIC DNA]</scope>
    <source>
        <strain evidence="2 17">FSL A5-0281</strain>
    </source>
</reference>
<evidence type="ECO:0000313" key="17">
    <source>
        <dbReference type="Proteomes" id="UP000029844"/>
    </source>
</evidence>
<dbReference type="EMBL" id="JAARRU010000006">
    <property type="protein sequence ID" value="MBC1566782.1"/>
    <property type="molecule type" value="Genomic_DNA"/>
</dbReference>
<dbReference type="EMBL" id="JAARVD010000004">
    <property type="protein sequence ID" value="MBC1796770.1"/>
    <property type="molecule type" value="Genomic_DNA"/>
</dbReference>
<evidence type="ECO:0000313" key="25">
    <source>
        <dbReference type="Proteomes" id="UP000547643"/>
    </source>
</evidence>
<evidence type="ECO:0000313" key="10">
    <source>
        <dbReference type="EMBL" id="MBC2178401.1"/>
    </source>
</evidence>
<dbReference type="Proteomes" id="UP000565628">
    <property type="component" value="Unassembled WGS sequence"/>
</dbReference>
<evidence type="ECO:0000313" key="16">
    <source>
        <dbReference type="EMBL" id="MBC2371749.1"/>
    </source>
</evidence>
<evidence type="ECO:0000313" key="9">
    <source>
        <dbReference type="EMBL" id="MBC2167877.1"/>
    </source>
</evidence>
<dbReference type="Proteomes" id="UP000550367">
    <property type="component" value="Unassembled WGS sequence"/>
</dbReference>
<evidence type="ECO:0000313" key="22">
    <source>
        <dbReference type="Proteomes" id="UP000541735"/>
    </source>
</evidence>
<evidence type="ECO:0000313" key="6">
    <source>
        <dbReference type="EMBL" id="MBC1779449.1"/>
    </source>
</evidence>
<dbReference type="Gene3D" id="3.30.450.40">
    <property type="match status" value="1"/>
</dbReference>
<dbReference type="AlphaFoldDB" id="A0A099WFX5"/>
<evidence type="ECO:0000313" key="24">
    <source>
        <dbReference type="Proteomes" id="UP000546244"/>
    </source>
</evidence>
<dbReference type="GeneID" id="58716932"/>
<dbReference type="STRING" id="1552123.EP57_05965"/>
<evidence type="ECO:0000313" key="21">
    <source>
        <dbReference type="Proteomes" id="UP000539064"/>
    </source>
</evidence>
<dbReference type="EMBL" id="JAAROL010000005">
    <property type="protein sequence ID" value="MBC1333015.1"/>
    <property type="molecule type" value="Genomic_DNA"/>
</dbReference>
<sequence length="147" mass="16185">MTEQDIASELIDIRLQLGLDFVGIATAIATGNQKEIRWKYVAGNRNNRYQKIVLQVGKGIAGIVWRTARPMIAEDLKTERQAPIQEYPIALTENLASIIAVPILSEGAVIAVMLGGNRKVTQLKEALITDFQTIANKMEPSLLAVKE</sequence>
<dbReference type="OrthoDB" id="2360948at2"/>
<dbReference type="EMBL" id="JAARYH010000008">
    <property type="protein sequence ID" value="MBC2167877.1"/>
    <property type="molecule type" value="Genomic_DNA"/>
</dbReference>
<evidence type="ECO:0000313" key="5">
    <source>
        <dbReference type="EMBL" id="MBC1566782.1"/>
    </source>
</evidence>
<dbReference type="Proteomes" id="UP000553016">
    <property type="component" value="Unassembled WGS sequence"/>
</dbReference>
<evidence type="ECO:0000313" key="8">
    <source>
        <dbReference type="EMBL" id="MBC1796770.1"/>
    </source>
</evidence>
<dbReference type="SUPFAM" id="SSF55781">
    <property type="entry name" value="GAF domain-like"/>
    <property type="match status" value="1"/>
</dbReference>
<dbReference type="Proteomes" id="UP000543005">
    <property type="component" value="Unassembled WGS sequence"/>
</dbReference>
<dbReference type="EMBL" id="JAARYD010000014">
    <property type="protein sequence ID" value="MBC2178401.1"/>
    <property type="molecule type" value="Genomic_DNA"/>
</dbReference>
<dbReference type="EMBL" id="JAARYY010000013">
    <property type="protein sequence ID" value="MBC2245594.1"/>
    <property type="molecule type" value="Genomic_DNA"/>
</dbReference>
<evidence type="ECO:0000313" key="31">
    <source>
        <dbReference type="Proteomes" id="UP000586951"/>
    </source>
</evidence>
<evidence type="ECO:0000313" key="18">
    <source>
        <dbReference type="Proteomes" id="UP000519573"/>
    </source>
</evidence>
<dbReference type="InterPro" id="IPR003018">
    <property type="entry name" value="GAF"/>
</dbReference>
<evidence type="ECO:0000313" key="4">
    <source>
        <dbReference type="EMBL" id="MBC1491308.1"/>
    </source>
</evidence>
<dbReference type="Proteomes" id="UP000546244">
    <property type="component" value="Unassembled WGS sequence"/>
</dbReference>
<dbReference type="Proteomes" id="UP000548082">
    <property type="component" value="Unassembled WGS sequence"/>
</dbReference>
<evidence type="ECO:0000313" key="3">
    <source>
        <dbReference type="EMBL" id="MBC1333015.1"/>
    </source>
</evidence>
<dbReference type="EMBL" id="JAARVG010000012">
    <property type="protein sequence ID" value="MBC1794326.1"/>
    <property type="molecule type" value="Genomic_DNA"/>
</dbReference>
<dbReference type="EMBL" id="JAARMV010000001">
    <property type="protein sequence ID" value="MBC2371749.1"/>
    <property type="molecule type" value="Genomic_DNA"/>
</dbReference>
<accession>A0A099WFX5</accession>
<dbReference type="Proteomes" id="UP000539064">
    <property type="component" value="Unassembled WGS sequence"/>
</dbReference>
<evidence type="ECO:0000313" key="14">
    <source>
        <dbReference type="EMBL" id="MBC2294856.1"/>
    </source>
</evidence>
<evidence type="ECO:0000313" key="11">
    <source>
        <dbReference type="EMBL" id="MBC2240242.1"/>
    </source>
</evidence>
<dbReference type="Proteomes" id="UP000585696">
    <property type="component" value="Unassembled WGS sequence"/>
</dbReference>
<dbReference type="RefSeq" id="WP_036084981.1">
    <property type="nucleotide sequence ID" value="NZ_CBCSHQ010000001.1"/>
</dbReference>
<protein>
    <submittedName>
        <fullName evidence="3">GAF domain-containing protein</fullName>
    </submittedName>
</protein>
<evidence type="ECO:0000313" key="2">
    <source>
        <dbReference type="EMBL" id="KGL43000.1"/>
    </source>
</evidence>
<dbReference type="InterPro" id="IPR029016">
    <property type="entry name" value="GAF-like_dom_sf"/>
</dbReference>
<dbReference type="EMBL" id="JAARUV010000003">
    <property type="protein sequence ID" value="MBC1779449.1"/>
    <property type="molecule type" value="Genomic_DNA"/>
</dbReference>